<dbReference type="PANTHER" id="PTHR47791">
    <property type="entry name" value="MEIOTICALLY UP-REGULATED GENE 191 PROTEIN"/>
    <property type="match status" value="1"/>
</dbReference>
<comment type="caution">
    <text evidence="1">The sequence shown here is derived from an EMBL/GenBank/DDBJ whole genome shotgun (WGS) entry which is preliminary data.</text>
</comment>
<evidence type="ECO:0008006" key="3">
    <source>
        <dbReference type="Google" id="ProtNLM"/>
    </source>
</evidence>
<dbReference type="Proteomes" id="UP001140513">
    <property type="component" value="Unassembled WGS sequence"/>
</dbReference>
<organism evidence="1 2">
    <name type="scientific">Didymosphaeria variabile</name>
    <dbReference type="NCBI Taxonomy" id="1932322"/>
    <lineage>
        <taxon>Eukaryota</taxon>
        <taxon>Fungi</taxon>
        <taxon>Dikarya</taxon>
        <taxon>Ascomycota</taxon>
        <taxon>Pezizomycotina</taxon>
        <taxon>Dothideomycetes</taxon>
        <taxon>Pleosporomycetidae</taxon>
        <taxon>Pleosporales</taxon>
        <taxon>Massarineae</taxon>
        <taxon>Didymosphaeriaceae</taxon>
        <taxon>Didymosphaeria</taxon>
    </lineage>
</organism>
<dbReference type="InterPro" id="IPR008928">
    <property type="entry name" value="6-hairpin_glycosidase_sf"/>
</dbReference>
<evidence type="ECO:0000313" key="2">
    <source>
        <dbReference type="Proteomes" id="UP001140513"/>
    </source>
</evidence>
<reference evidence="1" key="1">
    <citation type="submission" date="2022-10" db="EMBL/GenBank/DDBJ databases">
        <title>Tapping the CABI collections for fungal endophytes: first genome assemblies for Collariella, Neodidymelliopsis, Ascochyta clinopodiicola, Didymella pomorum, Didymosphaeria variabile, Neocosmospora piperis and Neocucurbitaria cava.</title>
        <authorList>
            <person name="Hill R."/>
        </authorList>
    </citation>
    <scope>NUCLEOTIDE SEQUENCE</scope>
    <source>
        <strain evidence="1">IMI 356815</strain>
    </source>
</reference>
<dbReference type="GO" id="GO:0005975">
    <property type="term" value="P:carbohydrate metabolic process"/>
    <property type="evidence" value="ECO:0007669"/>
    <property type="project" value="InterPro"/>
</dbReference>
<dbReference type="Pfam" id="PF03663">
    <property type="entry name" value="Glyco_hydro_76"/>
    <property type="match status" value="1"/>
</dbReference>
<name>A0A9W9CD87_9PLEO</name>
<dbReference type="InterPro" id="IPR005198">
    <property type="entry name" value="Glyco_hydro_76"/>
</dbReference>
<dbReference type="InterPro" id="IPR053169">
    <property type="entry name" value="MUG_Protein"/>
</dbReference>
<dbReference type="EMBL" id="JAPEUX010000003">
    <property type="protein sequence ID" value="KAJ4356202.1"/>
    <property type="molecule type" value="Genomic_DNA"/>
</dbReference>
<keyword evidence="2" id="KW-1185">Reference proteome</keyword>
<dbReference type="PANTHER" id="PTHR47791:SF1">
    <property type="entry name" value="ENDO MANNANASE, GH76 FAMILY (EUROFUNG)"/>
    <property type="match status" value="1"/>
</dbReference>
<gene>
    <name evidence="1" type="ORF">N0V89_004232</name>
</gene>
<dbReference type="GeneID" id="80907762"/>
<accession>A0A9W9CD87</accession>
<proteinExistence type="predicted"/>
<dbReference type="OrthoDB" id="9984024at2759"/>
<dbReference type="RefSeq" id="XP_056073328.1">
    <property type="nucleotide sequence ID" value="XM_056213020.1"/>
</dbReference>
<protein>
    <recommendedName>
        <fullName evidence="3">Six-hairpin glycosidase</fullName>
    </recommendedName>
</protein>
<sequence>MGWWAQGWIAAYDLTGDSKYLDTAKDLFEDMTGGYHTPCGGIFWSKAADNIAAIANELFLSVAAHLANRVGDGEKENYKNWAHQEWDFIWSSGVINGDNLINDGVDMGTCKNNGKPIYTYNQGPVLAGLSELAKTFSDGGFIDVSVPSYHSCCALSKLTEDNILNEQFPSPLDEQGSMFKGGFISGLLTLHANEPQQQFADFFKQNADSVWNNTRNGDGVITDLFQGGSTNANAASHASGIDVLLAASKV</sequence>
<dbReference type="SUPFAM" id="SSF48208">
    <property type="entry name" value="Six-hairpin glycosidases"/>
    <property type="match status" value="1"/>
</dbReference>
<dbReference type="Gene3D" id="1.50.10.20">
    <property type="match status" value="1"/>
</dbReference>
<evidence type="ECO:0000313" key="1">
    <source>
        <dbReference type="EMBL" id="KAJ4356202.1"/>
    </source>
</evidence>
<dbReference type="AlphaFoldDB" id="A0A9W9CD87"/>